<keyword evidence="2" id="KW-0808">Transferase</keyword>
<sequence length="248" mass="26648">MTKDNTLIYGMRPVIEAISAGKEIDRLMLQQGLKGELLPELRKLINEFNIPFQYVPVEKLNRLVKGNHQGVVCFVSPIIFQPLENLLLSIYEMGETPFFIILDRITDVRNLGAIARSAECAGAHGLIIPEKGSAPVNADAVKTSAGALANIPVHRSPNLKNTIDYLKSSGLSIVAASEKGKTPYYGASLTGPVALIMGSEEDGVSPEYLKKCDQVVNIPMKGSTGSLNVSVAAGILLFEALRQQTTAG</sequence>
<dbReference type="CDD" id="cd18103">
    <property type="entry name" value="SpoU-like_RlmB"/>
    <property type="match status" value="1"/>
</dbReference>
<dbReference type="Gene3D" id="3.40.1280.10">
    <property type="match status" value="1"/>
</dbReference>
<dbReference type="SUPFAM" id="SSF55315">
    <property type="entry name" value="L30e-like"/>
    <property type="match status" value="1"/>
</dbReference>
<keyword evidence="1 4" id="KW-0489">Methyltransferase</keyword>
<dbReference type="GO" id="GO:0006396">
    <property type="term" value="P:RNA processing"/>
    <property type="evidence" value="ECO:0007669"/>
    <property type="project" value="InterPro"/>
</dbReference>
<dbReference type="GO" id="GO:0008173">
    <property type="term" value="F:RNA methyltransferase activity"/>
    <property type="evidence" value="ECO:0007669"/>
    <property type="project" value="InterPro"/>
</dbReference>
<dbReference type="SMART" id="SM00967">
    <property type="entry name" value="SpoU_sub_bind"/>
    <property type="match status" value="1"/>
</dbReference>
<organism evidence="4">
    <name type="scientific">Lentimicrobium saccharophilum</name>
    <dbReference type="NCBI Taxonomy" id="1678841"/>
    <lineage>
        <taxon>Bacteria</taxon>
        <taxon>Pseudomonadati</taxon>
        <taxon>Bacteroidota</taxon>
        <taxon>Bacteroidia</taxon>
        <taxon>Bacteroidales</taxon>
        <taxon>Lentimicrobiaceae</taxon>
        <taxon>Lentimicrobium</taxon>
    </lineage>
</organism>
<dbReference type="STRING" id="1678841.TBC1_12577"/>
<dbReference type="SUPFAM" id="SSF75217">
    <property type="entry name" value="alpha/beta knot"/>
    <property type="match status" value="1"/>
</dbReference>
<dbReference type="RefSeq" id="WP_062045617.1">
    <property type="nucleotide sequence ID" value="NZ_DF968183.1"/>
</dbReference>
<reference evidence="4" key="1">
    <citation type="journal article" date="2015" name="Genome Announc.">
        <title>Draft Genome Sequence of Bacteroidales Strain TBC1, a Novel Isolate from a Methanogenic Wastewater Treatment System.</title>
        <authorList>
            <person name="Tourlousse D.M."/>
            <person name="Matsuura N."/>
            <person name="Sun L."/>
            <person name="Toyonaga M."/>
            <person name="Kuroda K."/>
            <person name="Ohashi A."/>
            <person name="Cruz R."/>
            <person name="Yamaguchi T."/>
            <person name="Sekiguchi Y."/>
        </authorList>
    </citation>
    <scope>NUCLEOTIDE SEQUENCE [LARGE SCALE GENOMIC DNA]</scope>
    <source>
        <strain evidence="4">TBC1</strain>
    </source>
</reference>
<dbReference type="InterPro" id="IPR029026">
    <property type="entry name" value="tRNA_m1G_MTases_N"/>
</dbReference>
<evidence type="ECO:0000313" key="4">
    <source>
        <dbReference type="EMBL" id="GAP44766.1"/>
    </source>
</evidence>
<dbReference type="GO" id="GO:0003723">
    <property type="term" value="F:RNA binding"/>
    <property type="evidence" value="ECO:0007669"/>
    <property type="project" value="InterPro"/>
</dbReference>
<evidence type="ECO:0000259" key="3">
    <source>
        <dbReference type="SMART" id="SM00967"/>
    </source>
</evidence>
<evidence type="ECO:0000256" key="1">
    <source>
        <dbReference type="ARBA" id="ARBA00022603"/>
    </source>
</evidence>
<dbReference type="InterPro" id="IPR013123">
    <property type="entry name" value="SpoU_subst-bd"/>
</dbReference>
<dbReference type="InterPro" id="IPR029064">
    <property type="entry name" value="Ribosomal_eL30-like_sf"/>
</dbReference>
<dbReference type="AlphaFoldDB" id="A0A0S7C3J5"/>
<dbReference type="InterPro" id="IPR001537">
    <property type="entry name" value="SpoU_MeTrfase"/>
</dbReference>
<dbReference type="NCBIfam" id="TIGR00186">
    <property type="entry name" value="rRNA_methyl_3"/>
    <property type="match status" value="1"/>
</dbReference>
<evidence type="ECO:0000256" key="2">
    <source>
        <dbReference type="ARBA" id="ARBA00022679"/>
    </source>
</evidence>
<dbReference type="PANTHER" id="PTHR46429">
    <property type="entry name" value="23S RRNA (GUANOSINE-2'-O-)-METHYLTRANSFERASE RLMB"/>
    <property type="match status" value="1"/>
</dbReference>
<dbReference type="Pfam" id="PF08032">
    <property type="entry name" value="SpoU_sub_bind"/>
    <property type="match status" value="1"/>
</dbReference>
<dbReference type="Proteomes" id="UP000053091">
    <property type="component" value="Unassembled WGS sequence"/>
</dbReference>
<dbReference type="PATRIC" id="fig|1678841.3.peg.3302"/>
<dbReference type="Gene3D" id="3.30.1330.30">
    <property type="match status" value="1"/>
</dbReference>
<dbReference type="OrthoDB" id="9794400at2"/>
<feature type="domain" description="RNA 2-O ribose methyltransferase substrate binding" evidence="3">
    <location>
        <begin position="7"/>
        <end position="81"/>
    </location>
</feature>
<dbReference type="InterPro" id="IPR029028">
    <property type="entry name" value="Alpha/beta_knot_MTases"/>
</dbReference>
<keyword evidence="5" id="KW-1185">Reference proteome</keyword>
<dbReference type="GO" id="GO:0032259">
    <property type="term" value="P:methylation"/>
    <property type="evidence" value="ECO:0007669"/>
    <property type="project" value="UniProtKB-KW"/>
</dbReference>
<dbReference type="GO" id="GO:0005829">
    <property type="term" value="C:cytosol"/>
    <property type="evidence" value="ECO:0007669"/>
    <property type="project" value="TreeGrafter"/>
</dbReference>
<dbReference type="Pfam" id="PF00588">
    <property type="entry name" value="SpoU_methylase"/>
    <property type="match status" value="1"/>
</dbReference>
<dbReference type="PANTHER" id="PTHR46429:SF1">
    <property type="entry name" value="23S RRNA (GUANOSINE-2'-O-)-METHYLTRANSFERASE RLMB"/>
    <property type="match status" value="1"/>
</dbReference>
<dbReference type="InterPro" id="IPR004441">
    <property type="entry name" value="rRNA_MeTrfase_TrmH"/>
</dbReference>
<proteinExistence type="predicted"/>
<dbReference type="EMBL" id="DF968183">
    <property type="protein sequence ID" value="GAP44766.1"/>
    <property type="molecule type" value="Genomic_DNA"/>
</dbReference>
<name>A0A0S7C3J5_9BACT</name>
<accession>A0A0S7C3J5</accession>
<evidence type="ECO:0000313" key="5">
    <source>
        <dbReference type="Proteomes" id="UP000053091"/>
    </source>
</evidence>
<protein>
    <submittedName>
        <fullName evidence="4">rRNA methylase, putative, group 3</fullName>
    </submittedName>
</protein>
<gene>
    <name evidence="4" type="ORF">TBC1_12577</name>
</gene>